<feature type="compositionally biased region" description="Acidic residues" evidence="7">
    <location>
        <begin position="222"/>
        <end position="256"/>
    </location>
</feature>
<proteinExistence type="inferred from homology"/>
<name>A0A7S1UQV1_9STRA</name>
<evidence type="ECO:0000256" key="6">
    <source>
        <dbReference type="ARBA" id="ARBA00035289"/>
    </source>
</evidence>
<evidence type="ECO:0000313" key="8">
    <source>
        <dbReference type="EMBL" id="CAD9273313.1"/>
    </source>
</evidence>
<dbReference type="InterPro" id="IPR036049">
    <property type="entry name" value="Ribosomal_uL29_sf"/>
</dbReference>
<dbReference type="GO" id="GO:0005762">
    <property type="term" value="C:mitochondrial large ribosomal subunit"/>
    <property type="evidence" value="ECO:0007669"/>
    <property type="project" value="TreeGrafter"/>
</dbReference>
<evidence type="ECO:0000256" key="1">
    <source>
        <dbReference type="ARBA" id="ARBA00004173"/>
    </source>
</evidence>
<keyword evidence="5" id="KW-0687">Ribonucleoprotein</keyword>
<feature type="region of interest" description="Disordered" evidence="7">
    <location>
        <begin position="42"/>
        <end position="76"/>
    </location>
</feature>
<feature type="compositionally biased region" description="Basic and acidic residues" evidence="7">
    <location>
        <begin position="61"/>
        <end position="74"/>
    </location>
</feature>
<accession>A0A7S1UQV1</accession>
<evidence type="ECO:0000256" key="2">
    <source>
        <dbReference type="ARBA" id="ARBA00009254"/>
    </source>
</evidence>
<feature type="region of interest" description="Disordered" evidence="7">
    <location>
        <begin position="190"/>
        <end position="262"/>
    </location>
</feature>
<dbReference type="InterPro" id="IPR010729">
    <property type="entry name" value="Ribosomal_uL29_mit"/>
</dbReference>
<evidence type="ECO:0000256" key="7">
    <source>
        <dbReference type="SAM" id="MobiDB-lite"/>
    </source>
</evidence>
<dbReference type="GO" id="GO:0032543">
    <property type="term" value="P:mitochondrial translation"/>
    <property type="evidence" value="ECO:0007669"/>
    <property type="project" value="TreeGrafter"/>
</dbReference>
<organism evidence="8">
    <name type="scientific">Grammatophora oceanica</name>
    <dbReference type="NCBI Taxonomy" id="210454"/>
    <lineage>
        <taxon>Eukaryota</taxon>
        <taxon>Sar</taxon>
        <taxon>Stramenopiles</taxon>
        <taxon>Ochrophyta</taxon>
        <taxon>Bacillariophyta</taxon>
        <taxon>Fragilariophyceae</taxon>
        <taxon>Fragilariophycidae</taxon>
        <taxon>Rhabdonematales</taxon>
        <taxon>Grammatophoraceae</taxon>
        <taxon>Grammatophora</taxon>
    </lineage>
</organism>
<keyword evidence="4" id="KW-0496">Mitochondrion</keyword>
<feature type="compositionally biased region" description="Basic and acidic residues" evidence="7">
    <location>
        <begin position="190"/>
        <end position="200"/>
    </location>
</feature>
<evidence type="ECO:0000256" key="5">
    <source>
        <dbReference type="ARBA" id="ARBA00023274"/>
    </source>
</evidence>
<protein>
    <recommendedName>
        <fullName evidence="6">Large ribosomal subunit protein uL29m</fullName>
    </recommendedName>
</protein>
<dbReference type="AlphaFoldDB" id="A0A7S1UQV1"/>
<feature type="compositionally biased region" description="Basic and acidic residues" evidence="7">
    <location>
        <begin position="42"/>
        <end position="54"/>
    </location>
</feature>
<dbReference type="PANTHER" id="PTHR21183">
    <property type="entry name" value="RIBOSOMAL PROTEIN L47, MITOCHONDRIAL-RELATED"/>
    <property type="match status" value="1"/>
</dbReference>
<evidence type="ECO:0000256" key="4">
    <source>
        <dbReference type="ARBA" id="ARBA00023128"/>
    </source>
</evidence>
<dbReference type="Gene3D" id="6.10.330.20">
    <property type="match status" value="1"/>
</dbReference>
<gene>
    <name evidence="8" type="ORF">GOCE00092_LOCUS2220</name>
</gene>
<comment type="subcellular location">
    <subcellularLocation>
        <location evidence="1">Mitochondrion</location>
    </subcellularLocation>
</comment>
<feature type="compositionally biased region" description="Basic and acidic residues" evidence="7">
    <location>
        <begin position="206"/>
        <end position="221"/>
    </location>
</feature>
<dbReference type="Pfam" id="PF06984">
    <property type="entry name" value="MRP-L47"/>
    <property type="match status" value="1"/>
</dbReference>
<comment type="similarity">
    <text evidence="2">Belongs to the universal ribosomal protein uL29 family.</text>
</comment>
<dbReference type="PANTHER" id="PTHR21183:SF18">
    <property type="entry name" value="LARGE RIBOSOMAL SUBUNIT PROTEIN UL29M"/>
    <property type="match status" value="1"/>
</dbReference>
<reference evidence="8" key="1">
    <citation type="submission" date="2021-01" db="EMBL/GenBank/DDBJ databases">
        <authorList>
            <person name="Corre E."/>
            <person name="Pelletier E."/>
            <person name="Niang G."/>
            <person name="Scheremetjew M."/>
            <person name="Finn R."/>
            <person name="Kale V."/>
            <person name="Holt S."/>
            <person name="Cochrane G."/>
            <person name="Meng A."/>
            <person name="Brown T."/>
            <person name="Cohen L."/>
        </authorList>
    </citation>
    <scope>NUCLEOTIDE SEQUENCE</scope>
    <source>
        <strain evidence="8">CCMP 410</strain>
    </source>
</reference>
<dbReference type="GO" id="GO:0003735">
    <property type="term" value="F:structural constituent of ribosome"/>
    <property type="evidence" value="ECO:0007669"/>
    <property type="project" value="InterPro"/>
</dbReference>
<dbReference type="EMBL" id="HBGK01004239">
    <property type="protein sequence ID" value="CAD9273313.1"/>
    <property type="molecule type" value="Transcribed_RNA"/>
</dbReference>
<evidence type="ECO:0000256" key="3">
    <source>
        <dbReference type="ARBA" id="ARBA00022980"/>
    </source>
</evidence>
<dbReference type="InterPro" id="IPR038340">
    <property type="entry name" value="MRP-L47_sf"/>
</dbReference>
<sequence length="262" mass="30796">MLSSKLRSFTHRAALRYSRGGPPPCMASPAAFMSTQFSPNKYEDDSTYDHERPSRAVGSLREFRDSVSTEERRKTPVGNQWHARHLRRKSYEDLHKLWWVLYKEKNMLYTESNLYRRNGVRFPQPDRLKKVKKSMGAIRQVLGERKRAKIAADKLVTEEGHRLAKEVVMLGKLLPLDEEDDDMEEIMHDESRKRMSDHTDPTGQRDTFKVAEELVDDRVMNEEDYFDEEELDGGDNEQYDDDDNELYDDDDDDEDDDGHRKT</sequence>
<dbReference type="SUPFAM" id="SSF46561">
    <property type="entry name" value="Ribosomal protein L29 (L29p)"/>
    <property type="match status" value="1"/>
</dbReference>
<keyword evidence="3" id="KW-0689">Ribosomal protein</keyword>